<dbReference type="GO" id="GO:0004722">
    <property type="term" value="F:protein serine/threonine phosphatase activity"/>
    <property type="evidence" value="ECO:0007669"/>
    <property type="project" value="UniProtKB-EC"/>
</dbReference>
<reference evidence="3 4" key="1">
    <citation type="submission" date="2023-07" db="EMBL/GenBank/DDBJ databases">
        <title>Genomic Encyclopedia of Type Strains, Phase IV (KMG-IV): sequencing the most valuable type-strain genomes for metagenomic binning, comparative biology and taxonomic classification.</title>
        <authorList>
            <person name="Goeker M."/>
        </authorList>
    </citation>
    <scope>NUCLEOTIDE SEQUENCE [LARGE SCALE GENOMIC DNA]</scope>
    <source>
        <strain evidence="3 4">DSM 23837</strain>
    </source>
</reference>
<dbReference type="Pfam" id="PF13672">
    <property type="entry name" value="PP2C_2"/>
    <property type="match status" value="1"/>
</dbReference>
<evidence type="ECO:0000313" key="3">
    <source>
        <dbReference type="EMBL" id="MDQ0175870.1"/>
    </source>
</evidence>
<dbReference type="SMART" id="SM00332">
    <property type="entry name" value="PP2Cc"/>
    <property type="match status" value="1"/>
</dbReference>
<feature type="domain" description="PPM-type phosphatase" evidence="2">
    <location>
        <begin position="2"/>
        <end position="242"/>
    </location>
</feature>
<sequence>MKSVFSTDRGQIRQQNEDNGGIFRNHNGQILAVVADGMGGHQAGDVASRMSTHLLQEKWEETTDIGTPDIAESWFTENVAAINEHLFRHAQQHSECSGMGTTLVAAICTNRFVTIIHIGDSRCYLLNEDGFKQLTEDHTLVNELVKTGEISKEAAEHHPRKNWILKALGTETTIEADVKTITFEHEDLLLLCSDGLTNELSEQQIKDVLSTEQELDEKACNLIRLANEQGGEDNITVAIVQQVCGESG</sequence>
<dbReference type="SMART" id="SM00331">
    <property type="entry name" value="PP2C_SIG"/>
    <property type="match status" value="1"/>
</dbReference>
<dbReference type="InterPro" id="IPR015655">
    <property type="entry name" value="PP2C"/>
</dbReference>
<comment type="caution">
    <text evidence="3">The sequence shown here is derived from an EMBL/GenBank/DDBJ whole genome shotgun (WGS) entry which is preliminary data.</text>
</comment>
<accession>A0ABT9WRF2</accession>
<keyword evidence="3" id="KW-0378">Hydrolase</keyword>
<dbReference type="EC" id="3.1.3.16" evidence="3"/>
<gene>
    <name evidence="3" type="ORF">J2S08_001706</name>
</gene>
<dbReference type="RefSeq" id="WP_307228542.1">
    <property type="nucleotide sequence ID" value="NZ_JAUSTT010000008.1"/>
</dbReference>
<dbReference type="PANTHER" id="PTHR47992">
    <property type="entry name" value="PROTEIN PHOSPHATASE"/>
    <property type="match status" value="1"/>
</dbReference>
<keyword evidence="4" id="KW-1185">Reference proteome</keyword>
<evidence type="ECO:0000259" key="2">
    <source>
        <dbReference type="PROSITE" id="PS51746"/>
    </source>
</evidence>
<organism evidence="3 4">
    <name type="scientific">Bacillus chungangensis</name>
    <dbReference type="NCBI Taxonomy" id="587633"/>
    <lineage>
        <taxon>Bacteria</taxon>
        <taxon>Bacillati</taxon>
        <taxon>Bacillota</taxon>
        <taxon>Bacilli</taxon>
        <taxon>Bacillales</taxon>
        <taxon>Bacillaceae</taxon>
        <taxon>Bacillus</taxon>
    </lineage>
</organism>
<evidence type="ECO:0000256" key="1">
    <source>
        <dbReference type="SAM" id="MobiDB-lite"/>
    </source>
</evidence>
<feature type="region of interest" description="Disordered" evidence="1">
    <location>
        <begin position="1"/>
        <end position="21"/>
    </location>
</feature>
<name>A0ABT9WRF2_9BACI</name>
<dbReference type="PROSITE" id="PS51746">
    <property type="entry name" value="PPM_2"/>
    <property type="match status" value="1"/>
</dbReference>
<dbReference type="EMBL" id="JAUSTT010000008">
    <property type="protein sequence ID" value="MDQ0175870.1"/>
    <property type="molecule type" value="Genomic_DNA"/>
</dbReference>
<feature type="compositionally biased region" description="Polar residues" evidence="1">
    <location>
        <begin position="1"/>
        <end position="18"/>
    </location>
</feature>
<protein>
    <submittedName>
        <fullName evidence="3">Protein phosphatase</fullName>
        <ecNumber evidence="3">3.1.3.16</ecNumber>
    </submittedName>
</protein>
<proteinExistence type="predicted"/>
<evidence type="ECO:0000313" key="4">
    <source>
        <dbReference type="Proteomes" id="UP001223586"/>
    </source>
</evidence>
<dbReference type="CDD" id="cd00143">
    <property type="entry name" value="PP2Cc"/>
    <property type="match status" value="1"/>
</dbReference>
<dbReference type="InterPro" id="IPR036457">
    <property type="entry name" value="PPM-type-like_dom_sf"/>
</dbReference>
<dbReference type="NCBIfam" id="NF033484">
    <property type="entry name" value="Stp1_PP2C_phos"/>
    <property type="match status" value="1"/>
</dbReference>
<dbReference type="Gene3D" id="3.60.40.10">
    <property type="entry name" value="PPM-type phosphatase domain"/>
    <property type="match status" value="1"/>
</dbReference>
<dbReference type="SUPFAM" id="SSF81606">
    <property type="entry name" value="PP2C-like"/>
    <property type="match status" value="1"/>
</dbReference>
<dbReference type="Proteomes" id="UP001223586">
    <property type="component" value="Unassembled WGS sequence"/>
</dbReference>
<dbReference type="InterPro" id="IPR001932">
    <property type="entry name" value="PPM-type_phosphatase-like_dom"/>
</dbReference>